<comment type="caution">
    <text evidence="1">The sequence shown here is derived from an EMBL/GenBank/DDBJ whole genome shotgun (WGS) entry which is preliminary data.</text>
</comment>
<gene>
    <name evidence="1" type="ORF">C8N25_13350</name>
</gene>
<dbReference type="Proteomes" id="UP000256405">
    <property type="component" value="Unassembled WGS sequence"/>
</dbReference>
<dbReference type="AlphaFoldDB" id="A0A3E0D7P2"/>
<name>A0A3E0D7P2_9BACT</name>
<sequence length="96" mass="11760">MLWLFAVGEHIRENYKAEWYLMKSQSLAGEYLNPLLLDKNDNVWQVGVFCYTLYFNKRRMARIGYDFFYKVYIEQRISKLKLIDFQFKKSELIKLK</sequence>
<reference evidence="1 2" key="1">
    <citation type="submission" date="2018-08" db="EMBL/GenBank/DDBJ databases">
        <title>Genomic Encyclopedia of Archaeal and Bacterial Type Strains, Phase II (KMG-II): from individual species to whole genera.</title>
        <authorList>
            <person name="Goeker M."/>
        </authorList>
    </citation>
    <scope>NUCLEOTIDE SEQUENCE [LARGE SCALE GENOMIC DNA]</scope>
    <source>
        <strain evidence="1 2">DSM 15986</strain>
    </source>
</reference>
<protein>
    <submittedName>
        <fullName evidence="1">Uncharacterized protein</fullName>
    </submittedName>
</protein>
<organism evidence="1 2">
    <name type="scientific">Algoriphagus antarcticus</name>
    <dbReference type="NCBI Taxonomy" id="238540"/>
    <lineage>
        <taxon>Bacteria</taxon>
        <taxon>Pseudomonadati</taxon>
        <taxon>Bacteroidota</taxon>
        <taxon>Cytophagia</taxon>
        <taxon>Cytophagales</taxon>
        <taxon>Cyclobacteriaceae</taxon>
        <taxon>Algoriphagus</taxon>
    </lineage>
</organism>
<evidence type="ECO:0000313" key="1">
    <source>
        <dbReference type="EMBL" id="REG78513.1"/>
    </source>
</evidence>
<accession>A0A3E0D7P2</accession>
<dbReference type="EMBL" id="QUNF01000033">
    <property type="protein sequence ID" value="REG78513.1"/>
    <property type="molecule type" value="Genomic_DNA"/>
</dbReference>
<keyword evidence="2" id="KW-1185">Reference proteome</keyword>
<proteinExistence type="predicted"/>
<evidence type="ECO:0000313" key="2">
    <source>
        <dbReference type="Proteomes" id="UP000256405"/>
    </source>
</evidence>